<keyword evidence="5 6" id="KW-0408">Iron</keyword>
<evidence type="ECO:0000313" key="7">
    <source>
        <dbReference type="EMBL" id="MBN3277509.1"/>
    </source>
</evidence>
<proteinExistence type="inferred from homology"/>
<dbReference type="InterPro" id="IPR002401">
    <property type="entry name" value="Cyt_P450_E_grp-I"/>
</dbReference>
<name>A0ABS2XT14_POLSP</name>
<evidence type="ECO:0000313" key="8">
    <source>
        <dbReference type="Proteomes" id="UP001166093"/>
    </source>
</evidence>
<comment type="similarity">
    <text evidence="2 6">Belongs to the cytochrome P450 family.</text>
</comment>
<dbReference type="Pfam" id="PF00067">
    <property type="entry name" value="p450"/>
    <property type="match status" value="1"/>
</dbReference>
<keyword evidence="4 6" id="KW-0479">Metal-binding</keyword>
<organism evidence="7 8">
    <name type="scientific">Polyodon spathula</name>
    <name type="common">North American paddlefish</name>
    <name type="synonym">Squalus spathula</name>
    <dbReference type="NCBI Taxonomy" id="7913"/>
    <lineage>
        <taxon>Eukaryota</taxon>
        <taxon>Metazoa</taxon>
        <taxon>Chordata</taxon>
        <taxon>Craniata</taxon>
        <taxon>Vertebrata</taxon>
        <taxon>Euteleostomi</taxon>
        <taxon>Actinopterygii</taxon>
        <taxon>Chondrostei</taxon>
        <taxon>Acipenseriformes</taxon>
        <taxon>Polyodontidae</taxon>
        <taxon>Polyodon</taxon>
    </lineage>
</organism>
<reference evidence="7" key="1">
    <citation type="journal article" date="2021" name="Cell">
        <title>Tracing the genetic footprints of vertebrate landing in non-teleost ray-finned fishes.</title>
        <authorList>
            <person name="Bi X."/>
            <person name="Wang K."/>
            <person name="Yang L."/>
            <person name="Pan H."/>
            <person name="Jiang H."/>
            <person name="Wei Q."/>
            <person name="Fang M."/>
            <person name="Yu H."/>
            <person name="Zhu C."/>
            <person name="Cai Y."/>
            <person name="He Y."/>
            <person name="Gan X."/>
            <person name="Zeng H."/>
            <person name="Yu D."/>
            <person name="Zhu Y."/>
            <person name="Jiang H."/>
            <person name="Qiu Q."/>
            <person name="Yang H."/>
            <person name="Zhang Y.E."/>
            <person name="Wang W."/>
            <person name="Zhu M."/>
            <person name="He S."/>
            <person name="Zhang G."/>
        </authorList>
    </citation>
    <scope>NUCLEOTIDE SEQUENCE</scope>
    <source>
        <strain evidence="7">Pddl_001</strain>
    </source>
</reference>
<evidence type="ECO:0000256" key="5">
    <source>
        <dbReference type="ARBA" id="ARBA00023004"/>
    </source>
</evidence>
<dbReference type="InterPro" id="IPR017972">
    <property type="entry name" value="Cyt_P450_CS"/>
</dbReference>
<dbReference type="EMBL" id="JAAWVQ010070764">
    <property type="protein sequence ID" value="MBN3277509.1"/>
    <property type="molecule type" value="Genomic_DNA"/>
</dbReference>
<feature type="non-terminal residue" evidence="7">
    <location>
        <position position="474"/>
    </location>
</feature>
<evidence type="ECO:0000256" key="4">
    <source>
        <dbReference type="ARBA" id="ARBA00022723"/>
    </source>
</evidence>
<accession>A0ABS2XT14</accession>
<protein>
    <submittedName>
        <fullName evidence="7">CP2M1 protein</fullName>
    </submittedName>
</protein>
<dbReference type="Proteomes" id="UP001166093">
    <property type="component" value="Unassembled WGS sequence"/>
</dbReference>
<gene>
    <name evidence="7" type="primary">Cyp2m1</name>
    <name evidence="7" type="ORF">GTO93_0019144</name>
</gene>
<keyword evidence="8" id="KW-1185">Reference proteome</keyword>
<feature type="non-terminal residue" evidence="7">
    <location>
        <position position="1"/>
    </location>
</feature>
<evidence type="ECO:0000256" key="6">
    <source>
        <dbReference type="RuleBase" id="RU000461"/>
    </source>
</evidence>
<dbReference type="PANTHER" id="PTHR24300">
    <property type="entry name" value="CYTOCHROME P450 508A4-RELATED"/>
    <property type="match status" value="1"/>
</dbReference>
<evidence type="ECO:0000256" key="2">
    <source>
        <dbReference type="ARBA" id="ARBA00010617"/>
    </source>
</evidence>
<evidence type="ECO:0000256" key="1">
    <source>
        <dbReference type="ARBA" id="ARBA00001971"/>
    </source>
</evidence>
<dbReference type="InterPro" id="IPR001128">
    <property type="entry name" value="Cyt_P450"/>
</dbReference>
<comment type="caution">
    <text evidence="7">The sequence shown here is derived from an EMBL/GenBank/DDBJ whole genome shotgun (WGS) entry which is preliminary data.</text>
</comment>
<dbReference type="Gene3D" id="1.10.630.10">
    <property type="entry name" value="Cytochrome P450"/>
    <property type="match status" value="1"/>
</dbReference>
<keyword evidence="3 6" id="KW-0349">Heme</keyword>
<comment type="cofactor">
    <cofactor evidence="1">
        <name>heme</name>
        <dbReference type="ChEBI" id="CHEBI:30413"/>
    </cofactor>
</comment>
<dbReference type="SUPFAM" id="SSF48264">
    <property type="entry name" value="Cytochrome P450"/>
    <property type="match status" value="1"/>
</dbReference>
<dbReference type="PRINTS" id="PR00463">
    <property type="entry name" value="EP450I"/>
</dbReference>
<dbReference type="PRINTS" id="PR00385">
    <property type="entry name" value="P450"/>
</dbReference>
<dbReference type="PANTHER" id="PTHR24300:SF346">
    <property type="entry name" value="CYTOCHROME P450 2C44"/>
    <property type="match status" value="1"/>
</dbReference>
<sequence length="474" mass="54134">MSRGPTSKTSRLPPGPSPWPVLGNLLQVDVKKPYQSYLELSQKYGSVFTVWLGPKPVVILSGYETIRDALVNQAEEFSGRANYPTLLRVTGGYGVLVSSGERWKQLRRFSITTLKNFGMGQRSIEERLQEEAKFVVEAFAEKGGALFNPKFILYNAVSNVICSVVFGKRFEYKDERFQRLLLTIDSYFKVLCSSTGMFYNMFPNVVKHLPGTHNKMFEDIENLKDFVKEQARSRKKDLDPDCPRDFIEAFMIKMQQEKDNPETEFHYENLVATVFNLFTAGTETTASTMRQALLIMLKYPHIQEKIQREIDAVIGSERSPSAQDRQHMPYTDAVIHEVQRSMDLVPTSVPHTVIKDTEFKGYSIPEGTMVLPLLSSVLSDSKLWKTPDKFNPDHFLEEDGGFKKNNAFLVFSLGKRVCLGEGLARMELFLFFTSLLQKFRFTGTQPPEEIDVSPALSSFGKFPKAYEFYAHRRC</sequence>
<evidence type="ECO:0000256" key="3">
    <source>
        <dbReference type="ARBA" id="ARBA00022617"/>
    </source>
</evidence>
<dbReference type="CDD" id="cd11026">
    <property type="entry name" value="CYP2"/>
    <property type="match status" value="1"/>
</dbReference>
<dbReference type="InterPro" id="IPR050182">
    <property type="entry name" value="Cytochrome_P450_fam2"/>
</dbReference>
<dbReference type="InterPro" id="IPR036396">
    <property type="entry name" value="Cyt_P450_sf"/>
</dbReference>
<keyword evidence="6" id="KW-0503">Monooxygenase</keyword>
<keyword evidence="6" id="KW-0560">Oxidoreductase</keyword>
<dbReference type="PROSITE" id="PS00086">
    <property type="entry name" value="CYTOCHROME_P450"/>
    <property type="match status" value="1"/>
</dbReference>